<organism evidence="1 2">
    <name type="scientific">Kiloniella litopenaei</name>
    <dbReference type="NCBI Taxonomy" id="1549748"/>
    <lineage>
        <taxon>Bacteria</taxon>
        <taxon>Pseudomonadati</taxon>
        <taxon>Pseudomonadota</taxon>
        <taxon>Alphaproteobacteria</taxon>
        <taxon>Rhodospirillales</taxon>
        <taxon>Kiloniellaceae</taxon>
        <taxon>Kiloniella</taxon>
    </lineage>
</organism>
<evidence type="ECO:0000313" key="2">
    <source>
        <dbReference type="Proteomes" id="UP000034491"/>
    </source>
</evidence>
<dbReference type="Proteomes" id="UP000034491">
    <property type="component" value="Unassembled WGS sequence"/>
</dbReference>
<proteinExistence type="predicted"/>
<evidence type="ECO:0000313" key="1">
    <source>
        <dbReference type="EMBL" id="KKJ75586.1"/>
    </source>
</evidence>
<protein>
    <recommendedName>
        <fullName evidence="3">Solute-binding protein family 3/N-terminal domain-containing protein</fullName>
    </recommendedName>
</protein>
<dbReference type="SUPFAM" id="SSF53850">
    <property type="entry name" value="Periplasmic binding protein-like II"/>
    <property type="match status" value="1"/>
</dbReference>
<reference evidence="1 2" key="1">
    <citation type="submission" date="2015-03" db="EMBL/GenBank/DDBJ databases">
        <title>Genome sequence of Kiloniella sp. P1-1, isolated from the gut microflora of Pacific white shrimp, Penaeus vannamei.</title>
        <authorList>
            <person name="Shao Z."/>
            <person name="Wang L."/>
            <person name="Li X."/>
        </authorList>
    </citation>
    <scope>NUCLEOTIDE SEQUENCE [LARGE SCALE GENOMIC DNA]</scope>
    <source>
        <strain evidence="1 2">P1-1</strain>
    </source>
</reference>
<accession>A0A0M2R1R3</accession>
<keyword evidence="2" id="KW-1185">Reference proteome</keyword>
<comment type="caution">
    <text evidence="1">The sequence shown here is derived from an EMBL/GenBank/DDBJ whole genome shotgun (WGS) entry which is preliminary data.</text>
</comment>
<sequence length="285" mass="32787">MIVIAFQTTALSFTARSETVINIRPAQGAGDVAHSYFSELITTILNRTSAKYGLAKLHVTSENLTQQRSLKLLEEGRRIDLDWAGTNLGREQALHPVRIPLNMGLLGYRLLVIRQDRVREFDQIRTPAQLKTLIACQGQHWPDSDILEDNGYTVNRTIRFELMWKMIEVGRCDYFPRAISEGYGEVNFFGKDTYAAYDKILIGYRFPMYFFVNKSNQTLAARIEEGLEAMLEDNSLLQFMKRHPATKSAFPLGQYANSRIFTAENKYISEETRNLPEKYWLKVIP</sequence>
<evidence type="ECO:0008006" key="3">
    <source>
        <dbReference type="Google" id="ProtNLM"/>
    </source>
</evidence>
<gene>
    <name evidence="1" type="ORF">WH95_17775</name>
</gene>
<name>A0A0M2R1R3_9PROT</name>
<dbReference type="STRING" id="1549748.WH95_17775"/>
<dbReference type="AlphaFoldDB" id="A0A0M2R1R3"/>
<dbReference type="PATRIC" id="fig|1549748.8.peg.2826"/>
<dbReference type="EMBL" id="LANI01000030">
    <property type="protein sequence ID" value="KKJ75586.1"/>
    <property type="molecule type" value="Genomic_DNA"/>
</dbReference>